<evidence type="ECO:0000313" key="3">
    <source>
        <dbReference type="EMBL" id="BCK54818.1"/>
    </source>
</evidence>
<feature type="binding site" description="from pocket A" evidence="1">
    <location>
        <position position="45"/>
    </location>
    <ligand>
        <name>dTDP-4-dehydro-6-deoxy-alpha-D-glucose</name>
        <dbReference type="ChEBI" id="CHEBI:57649"/>
        <label>1</label>
    </ligand>
</feature>
<feature type="binding site" description="from pocket A" evidence="1">
    <location>
        <begin position="400"/>
        <end position="403"/>
    </location>
    <ligand>
        <name>dTDP-4-dehydro-6-deoxy-alpha-D-glucose</name>
        <dbReference type="ChEBI" id="CHEBI:57649"/>
        <label>1</label>
    </ligand>
</feature>
<dbReference type="EMBL" id="AP023396">
    <property type="protein sequence ID" value="BCK54818.1"/>
    <property type="molecule type" value="Genomic_DNA"/>
</dbReference>
<feature type="domain" description="dTDP-4-dehydro-6-deoxy-alpha-D-glucopyranose 2,3-dehydratase" evidence="2">
    <location>
        <begin position="18"/>
        <end position="219"/>
    </location>
</feature>
<dbReference type="AlphaFoldDB" id="A0A7G1KI81"/>
<feature type="binding site" description="from pocket B" evidence="1">
    <location>
        <begin position="367"/>
        <end position="368"/>
    </location>
    <ligand>
        <name>dTDP-4-dehydro-6-deoxy-alpha-D-glucose</name>
        <dbReference type="ChEBI" id="CHEBI:57649"/>
        <label>2</label>
    </ligand>
</feature>
<reference evidence="3 4" key="1">
    <citation type="submission" date="2020-08" db="EMBL/GenBank/DDBJ databases">
        <title>Genome Sequencing of Nocardia wallacei strain FMUON74 and assembly.</title>
        <authorList>
            <person name="Toyokawa M."/>
            <person name="Uesaka K."/>
        </authorList>
    </citation>
    <scope>NUCLEOTIDE SEQUENCE [LARGE SCALE GENOMIC DNA]</scope>
    <source>
        <strain evidence="3 4">FMUON74</strain>
    </source>
</reference>
<feature type="binding site" description="from pocket B" evidence="1">
    <location>
        <begin position="362"/>
        <end position="364"/>
    </location>
    <ligand>
        <name>dTDP-4-dehydro-6-deoxy-alpha-D-glucose</name>
        <dbReference type="ChEBI" id="CHEBI:57649"/>
        <label>2</label>
    </ligand>
</feature>
<dbReference type="Pfam" id="PF03559">
    <property type="entry name" value="Hexose_dehydrat"/>
    <property type="match status" value="2"/>
</dbReference>
<feature type="binding site" description="from pocket A" evidence="1">
    <location>
        <position position="211"/>
    </location>
    <ligand>
        <name>dTDP-4-dehydro-6-deoxy-alpha-D-glucose</name>
        <dbReference type="ChEBI" id="CHEBI:57649"/>
        <label>1</label>
    </ligand>
</feature>
<keyword evidence="4" id="KW-1185">Reference proteome</keyword>
<accession>A0A7G1KI81</accession>
<dbReference type="GO" id="GO:0016829">
    <property type="term" value="F:lyase activity"/>
    <property type="evidence" value="ECO:0007669"/>
    <property type="project" value="InterPro"/>
</dbReference>
<feature type="domain" description="dTDP-4-dehydro-6-deoxy-alpha-D-glucopyranose 2,3-dehydratase" evidence="2">
    <location>
        <begin position="256"/>
        <end position="455"/>
    </location>
</feature>
<evidence type="ECO:0000259" key="2">
    <source>
        <dbReference type="Pfam" id="PF03559"/>
    </source>
</evidence>
<feature type="binding site" description="from pocket A" evidence="1">
    <location>
        <begin position="128"/>
        <end position="132"/>
    </location>
    <ligand>
        <name>dTDP-4-dehydro-6-deoxy-alpha-D-glucose</name>
        <dbReference type="ChEBI" id="CHEBI:57649"/>
        <label>1</label>
    </ligand>
</feature>
<organism evidence="3 4">
    <name type="scientific">Nocardia wallacei</name>
    <dbReference type="NCBI Taxonomy" id="480035"/>
    <lineage>
        <taxon>Bacteria</taxon>
        <taxon>Bacillati</taxon>
        <taxon>Actinomycetota</taxon>
        <taxon>Actinomycetes</taxon>
        <taxon>Mycobacteriales</taxon>
        <taxon>Nocardiaceae</taxon>
        <taxon>Nocardia</taxon>
    </lineage>
</organism>
<gene>
    <name evidence="3" type="ORF">NWFMUON74_25900</name>
</gene>
<evidence type="ECO:0000313" key="4">
    <source>
        <dbReference type="Proteomes" id="UP000516173"/>
    </source>
</evidence>
<proteinExistence type="predicted"/>
<dbReference type="Proteomes" id="UP000516173">
    <property type="component" value="Chromosome"/>
</dbReference>
<dbReference type="InterPro" id="IPR038153">
    <property type="entry name" value="EvaA-like_sf"/>
</dbReference>
<evidence type="ECO:0000256" key="1">
    <source>
        <dbReference type="PIRSR" id="PIRSR605212-50"/>
    </source>
</evidence>
<feature type="binding site" description="from pocket B" evidence="1">
    <location>
        <position position="166"/>
    </location>
    <ligand>
        <name>dTDP-4-dehydro-6-deoxy-alpha-D-glucose</name>
        <dbReference type="ChEBI" id="CHEBI:57649"/>
        <label>2</label>
    </ligand>
</feature>
<dbReference type="KEGG" id="nwl:NWFMUON74_25900"/>
<sequence length="459" mass="52013">MLAASAMVTETATAPAGDFERWWEEICADTELVVERVPFADMRNWRFDTETGNLGHDSGRFFTIQGLRVTTEQPPVPQWTQPIINQSEVGILGLVVRDFDGVLHCLVQAKVEPGNINVVQVSPTVQATQSNYTRVHGGQPVPYLEYFTAPERARVLVDALQSEQGSWFYRKRNRNMVVEVTEPVPVRHGYRWITLGLLRRIAAVDNLMNMDLRTVFACMPFDRSAEVLEGRVEDDFRLAVARSLSPRTGALHTRIEVMRWFNDIKVRNSIAAQLTPLREVHGWRRTGYEIAHESGKYFSVIAAAVRSSRREVREWTQPFLAPVGVGVIAFLVRGFAGALHVLVHARIEPGYLDIVELAPTVQCTPENYADWPDRYRPPFLDDVIGADPGQIRYDAIQSEEGGRFFQAQNRYLIIEVDQDLDVPPDYLWMTVGQLTGLLEHGHYLNVQARSLIACLNSVW</sequence>
<feature type="binding site" description="from pocket B" evidence="1">
    <location>
        <position position="346"/>
    </location>
    <ligand>
        <name>dTDP-4-dehydro-6-deoxy-alpha-D-glucose</name>
        <dbReference type="ChEBI" id="CHEBI:57649"/>
        <label>2</label>
    </ligand>
</feature>
<feature type="binding site" description="from pocket B" evidence="1">
    <location>
        <position position="283"/>
    </location>
    <ligand>
        <name>dTDP-4-dehydro-6-deoxy-alpha-D-glucose</name>
        <dbReference type="ChEBI" id="CHEBI:57649"/>
        <label>2</label>
    </ligand>
</feature>
<protein>
    <submittedName>
        <fullName evidence="3">NDP-hexose 2,3-dehydratase</fullName>
    </submittedName>
</protein>
<dbReference type="Gene3D" id="3.90.79.40">
    <property type="entry name" value="EvaA sugar 2,3-dehydratase subunit"/>
    <property type="match status" value="2"/>
</dbReference>
<name>A0A7G1KI81_9NOCA</name>
<dbReference type="InterPro" id="IPR005212">
    <property type="entry name" value="EvaA-like"/>
</dbReference>